<dbReference type="Proteomes" id="UP001294412">
    <property type="component" value="Unassembled WGS sequence"/>
</dbReference>
<reference evidence="1 2" key="1">
    <citation type="submission" date="2023-12" db="EMBL/GenBank/DDBJ databases">
        <title>Description of Novel Strain Fulvimarina sp. 2208YS6-2-32 isolated from Uroteuthis (Photololigo) edulis.</title>
        <authorList>
            <person name="Park J.-S."/>
        </authorList>
    </citation>
    <scope>NUCLEOTIDE SEQUENCE [LARGE SCALE GENOMIC DNA]</scope>
    <source>
        <strain evidence="1 2">2208YS6-2-32</strain>
    </source>
</reference>
<evidence type="ECO:0000313" key="2">
    <source>
        <dbReference type="Proteomes" id="UP001294412"/>
    </source>
</evidence>
<dbReference type="EMBL" id="JAXLPB010000002">
    <property type="protein sequence ID" value="MDY8109213.1"/>
    <property type="molecule type" value="Genomic_DNA"/>
</dbReference>
<proteinExistence type="predicted"/>
<gene>
    <name evidence="1" type="ORF">U0C82_08655</name>
</gene>
<sequence length="140" mass="16321">MDQASSGRPIKRYELRAARELLRIIEGANSRPAIDAALAMFMMQELEPRRFRSDRAFWAQLVRRVRGVADVSVGRRWDHRADRVRRVYSEVPPKALEYLQAWIVEAFGMAGLRLAELEAKEMDQNARQREEHQSALKELE</sequence>
<dbReference type="RefSeq" id="WP_322186667.1">
    <property type="nucleotide sequence ID" value="NZ_JAXLPB010000002.1"/>
</dbReference>
<accession>A0ABU5I1G2</accession>
<keyword evidence="2" id="KW-1185">Reference proteome</keyword>
<evidence type="ECO:0000313" key="1">
    <source>
        <dbReference type="EMBL" id="MDY8109213.1"/>
    </source>
</evidence>
<organism evidence="1 2">
    <name type="scientific">Fulvimarina uroteuthidis</name>
    <dbReference type="NCBI Taxonomy" id="3098149"/>
    <lineage>
        <taxon>Bacteria</taxon>
        <taxon>Pseudomonadati</taxon>
        <taxon>Pseudomonadota</taxon>
        <taxon>Alphaproteobacteria</taxon>
        <taxon>Hyphomicrobiales</taxon>
        <taxon>Aurantimonadaceae</taxon>
        <taxon>Fulvimarina</taxon>
    </lineage>
</organism>
<evidence type="ECO:0008006" key="3">
    <source>
        <dbReference type="Google" id="ProtNLM"/>
    </source>
</evidence>
<protein>
    <recommendedName>
        <fullName evidence="3">DUF2267 domain-containing protein</fullName>
    </recommendedName>
</protein>
<name>A0ABU5I1G2_9HYPH</name>
<comment type="caution">
    <text evidence="1">The sequence shown here is derived from an EMBL/GenBank/DDBJ whole genome shotgun (WGS) entry which is preliminary data.</text>
</comment>